<dbReference type="GO" id="GO:0005880">
    <property type="term" value="C:nuclear microtubule"/>
    <property type="evidence" value="ECO:0007669"/>
    <property type="project" value="TreeGrafter"/>
</dbReference>
<dbReference type="Pfam" id="PF04484">
    <property type="entry name" value="QWRF"/>
    <property type="match status" value="1"/>
</dbReference>
<dbReference type="AlphaFoldDB" id="A0A2Z7BPV0"/>
<organism evidence="3 4">
    <name type="scientific">Dorcoceras hygrometricum</name>
    <dbReference type="NCBI Taxonomy" id="472368"/>
    <lineage>
        <taxon>Eukaryota</taxon>
        <taxon>Viridiplantae</taxon>
        <taxon>Streptophyta</taxon>
        <taxon>Embryophyta</taxon>
        <taxon>Tracheophyta</taxon>
        <taxon>Spermatophyta</taxon>
        <taxon>Magnoliopsida</taxon>
        <taxon>eudicotyledons</taxon>
        <taxon>Gunneridae</taxon>
        <taxon>Pentapetalae</taxon>
        <taxon>asterids</taxon>
        <taxon>lamiids</taxon>
        <taxon>Lamiales</taxon>
        <taxon>Gesneriaceae</taxon>
        <taxon>Didymocarpoideae</taxon>
        <taxon>Trichosporeae</taxon>
        <taxon>Loxocarpinae</taxon>
        <taxon>Dorcoceras</taxon>
    </lineage>
</organism>
<dbReference type="Proteomes" id="UP000250235">
    <property type="component" value="Unassembled WGS sequence"/>
</dbReference>
<evidence type="ECO:0000256" key="2">
    <source>
        <dbReference type="SAM" id="MobiDB-lite"/>
    </source>
</evidence>
<feature type="compositionally biased region" description="Basic and acidic residues" evidence="2">
    <location>
        <begin position="147"/>
        <end position="162"/>
    </location>
</feature>
<feature type="compositionally biased region" description="Low complexity" evidence="2">
    <location>
        <begin position="300"/>
        <end position="314"/>
    </location>
</feature>
<keyword evidence="4" id="KW-1185">Reference proteome</keyword>
<dbReference type="InterPro" id="IPR007573">
    <property type="entry name" value="QWRF"/>
</dbReference>
<evidence type="ECO:0000313" key="3">
    <source>
        <dbReference type="EMBL" id="KZV33991.1"/>
    </source>
</evidence>
<evidence type="ECO:0000313" key="4">
    <source>
        <dbReference type="Proteomes" id="UP000250235"/>
    </source>
</evidence>
<comment type="similarity">
    <text evidence="1">Belongs to the QWRF family.</text>
</comment>
<feature type="compositionally biased region" description="Basic and acidic residues" evidence="2">
    <location>
        <begin position="282"/>
        <end position="295"/>
    </location>
</feature>
<gene>
    <name evidence="3" type="ORF">F511_04216</name>
</gene>
<dbReference type="OrthoDB" id="1924320at2759"/>
<dbReference type="EMBL" id="KV005645">
    <property type="protein sequence ID" value="KZV33991.1"/>
    <property type="molecule type" value="Genomic_DNA"/>
</dbReference>
<name>A0A2Z7BPV0_9LAMI</name>
<dbReference type="PANTHER" id="PTHR31807">
    <property type="entry name" value="AUGMIN FAMILY MEMBER"/>
    <property type="match status" value="1"/>
</dbReference>
<proteinExistence type="inferred from homology"/>
<sequence>MDVCEAEALQTQSTAETSRPPLVPADNKNETTHRSRTREVSSRYRSPTLSTANGPKRCPSPNASRTSPTSTVLAPKRAISAERKRLSRPSSPPSPIPSTPLQDTSGEMLLASKKVVGNNRLSESLWPSTMRSLSVSFQSDIISVPTSKKEKPVSHTFADRTLRPSSNITRRQAETPASRKATPERKRSPVKGKNSDQSENSKPFDILHTRLVDQHRWPSRIGGKISSGTLNRSIDLTDRINRTSSLPHSGTGVPSLRRLSLDGASKPLQKSSSDLLMLLSRDDSGNRCSIDDNSLRRQKSGSSSSSDRTLLMNSVTKTQSITNPGSRPPSPSRSLSRGVSPSRSKTTNPSRAPSPTQSRPSSPSRQPQSSASVLSFIVDVKKGKKAANHIEDVHQLRLLYNRHLQWRYATAQTDAALHSQKVKAEDMLYSVWRTTVDMLDSVVAKRIELQQLSLHLKICSVLNDNLAGLNEWASVERDHTISLTSAIQDLQSSTIRIPITGRAKGDIETVKVAVCSAVDVMQALGSSLCSILPQVEGMNHLVSKLADISAQERALLDEYESLMGCSAAFQCNKWEVQVPSENHSEVDLSSLLAA</sequence>
<feature type="compositionally biased region" description="Basic and acidic residues" evidence="2">
    <location>
        <begin position="27"/>
        <end position="42"/>
    </location>
</feature>
<protein>
    <submittedName>
        <fullName evidence="3">QWRF motif-containing protein 8</fullName>
    </submittedName>
</protein>
<dbReference type="PANTHER" id="PTHR31807:SF37">
    <property type="entry name" value="HAUS AUGMIN-LIKE COMPLEX SUBUNIT 8"/>
    <property type="match status" value="1"/>
</dbReference>
<dbReference type="GO" id="GO:0005737">
    <property type="term" value="C:cytoplasm"/>
    <property type="evidence" value="ECO:0007669"/>
    <property type="project" value="TreeGrafter"/>
</dbReference>
<feature type="region of interest" description="Disordered" evidence="2">
    <location>
        <begin position="145"/>
        <end position="206"/>
    </location>
</feature>
<evidence type="ECO:0000256" key="1">
    <source>
        <dbReference type="ARBA" id="ARBA00010016"/>
    </source>
</evidence>
<accession>A0A2Z7BPV0</accession>
<feature type="region of interest" description="Disordered" evidence="2">
    <location>
        <begin position="1"/>
        <end position="105"/>
    </location>
</feature>
<feature type="region of interest" description="Disordered" evidence="2">
    <location>
        <begin position="282"/>
        <end position="371"/>
    </location>
</feature>
<feature type="compositionally biased region" description="Polar residues" evidence="2">
    <location>
        <begin position="61"/>
        <end position="72"/>
    </location>
</feature>
<feature type="compositionally biased region" description="Polar residues" evidence="2">
    <location>
        <begin position="43"/>
        <end position="53"/>
    </location>
</feature>
<reference evidence="3 4" key="1">
    <citation type="journal article" date="2015" name="Proc. Natl. Acad. Sci. U.S.A.">
        <title>The resurrection genome of Boea hygrometrica: A blueprint for survival of dehydration.</title>
        <authorList>
            <person name="Xiao L."/>
            <person name="Yang G."/>
            <person name="Zhang L."/>
            <person name="Yang X."/>
            <person name="Zhao S."/>
            <person name="Ji Z."/>
            <person name="Zhou Q."/>
            <person name="Hu M."/>
            <person name="Wang Y."/>
            <person name="Chen M."/>
            <person name="Xu Y."/>
            <person name="Jin H."/>
            <person name="Xiao X."/>
            <person name="Hu G."/>
            <person name="Bao F."/>
            <person name="Hu Y."/>
            <person name="Wan P."/>
            <person name="Li L."/>
            <person name="Deng X."/>
            <person name="Kuang T."/>
            <person name="Xiang C."/>
            <person name="Zhu J.K."/>
            <person name="Oliver M.J."/>
            <person name="He Y."/>
        </authorList>
    </citation>
    <scope>NUCLEOTIDE SEQUENCE [LARGE SCALE GENOMIC DNA]</scope>
    <source>
        <strain evidence="4">cv. XS01</strain>
    </source>
</reference>
<dbReference type="GO" id="GO:0008017">
    <property type="term" value="F:microtubule binding"/>
    <property type="evidence" value="ECO:0007669"/>
    <property type="project" value="TreeGrafter"/>
</dbReference>
<dbReference type="GO" id="GO:0051225">
    <property type="term" value="P:spindle assembly"/>
    <property type="evidence" value="ECO:0007669"/>
    <property type="project" value="TreeGrafter"/>
</dbReference>
<feature type="compositionally biased region" description="Low complexity" evidence="2">
    <location>
        <begin position="332"/>
        <end position="371"/>
    </location>
</feature>